<evidence type="ECO:0000313" key="2">
    <source>
        <dbReference type="Proteomes" id="UP001044222"/>
    </source>
</evidence>
<keyword evidence="2" id="KW-1185">Reference proteome</keyword>
<comment type="caution">
    <text evidence="1">The sequence shown here is derived from an EMBL/GenBank/DDBJ whole genome shotgun (WGS) entry which is preliminary data.</text>
</comment>
<evidence type="ECO:0000313" key="1">
    <source>
        <dbReference type="EMBL" id="KAG5832575.1"/>
    </source>
</evidence>
<dbReference type="AlphaFoldDB" id="A0A9D3RJN7"/>
<protein>
    <submittedName>
        <fullName evidence="1">Uncharacterized protein</fullName>
    </submittedName>
</protein>
<reference evidence="1" key="1">
    <citation type="submission" date="2021-01" db="EMBL/GenBank/DDBJ databases">
        <title>A chromosome-scale assembly of European eel, Anguilla anguilla.</title>
        <authorList>
            <person name="Henkel C."/>
            <person name="Jong-Raadsen S.A."/>
            <person name="Dufour S."/>
            <person name="Weltzien F.-A."/>
            <person name="Palstra A.P."/>
            <person name="Pelster B."/>
            <person name="Spaink H.P."/>
            <person name="Van Den Thillart G.E."/>
            <person name="Jansen H."/>
            <person name="Zahm M."/>
            <person name="Klopp C."/>
            <person name="Cedric C."/>
            <person name="Louis A."/>
            <person name="Berthelot C."/>
            <person name="Parey E."/>
            <person name="Roest Crollius H."/>
            <person name="Montfort J."/>
            <person name="Robinson-Rechavi M."/>
            <person name="Bucao C."/>
            <person name="Bouchez O."/>
            <person name="Gislard M."/>
            <person name="Lluch J."/>
            <person name="Milhes M."/>
            <person name="Lampietro C."/>
            <person name="Lopez Roques C."/>
            <person name="Donnadieu C."/>
            <person name="Braasch I."/>
            <person name="Desvignes T."/>
            <person name="Postlethwait J."/>
            <person name="Bobe J."/>
            <person name="Guiguen Y."/>
            <person name="Dirks R."/>
        </authorList>
    </citation>
    <scope>NUCLEOTIDE SEQUENCE</scope>
    <source>
        <strain evidence="1">Tag_6206</strain>
        <tissue evidence="1">Liver</tissue>
    </source>
</reference>
<name>A0A9D3RJN7_ANGAN</name>
<proteinExistence type="predicted"/>
<dbReference type="EMBL" id="JAFIRN010000017">
    <property type="protein sequence ID" value="KAG5832575.1"/>
    <property type="molecule type" value="Genomic_DNA"/>
</dbReference>
<dbReference type="Proteomes" id="UP001044222">
    <property type="component" value="Chromosome 17"/>
</dbReference>
<gene>
    <name evidence="1" type="ORF">ANANG_G00292580</name>
</gene>
<organism evidence="1 2">
    <name type="scientific">Anguilla anguilla</name>
    <name type="common">European freshwater eel</name>
    <name type="synonym">Muraena anguilla</name>
    <dbReference type="NCBI Taxonomy" id="7936"/>
    <lineage>
        <taxon>Eukaryota</taxon>
        <taxon>Metazoa</taxon>
        <taxon>Chordata</taxon>
        <taxon>Craniata</taxon>
        <taxon>Vertebrata</taxon>
        <taxon>Euteleostomi</taxon>
        <taxon>Actinopterygii</taxon>
        <taxon>Neopterygii</taxon>
        <taxon>Teleostei</taxon>
        <taxon>Anguilliformes</taxon>
        <taxon>Anguillidae</taxon>
        <taxon>Anguilla</taxon>
    </lineage>
</organism>
<accession>A0A9D3RJN7</accession>
<sequence length="107" mass="12489">MLSNKKLMCNRTFLDNINQVQNICLAAHTSGIYNKWHPRWRWTYYPSAITTLITIHCIKTGGVAERVDKFSQRQNGTKSTRAGNVLLDKQFETEMHKRITLRPQVRV</sequence>